<proteinExistence type="predicted"/>
<evidence type="ECO:0000313" key="1">
    <source>
        <dbReference type="EMBL" id="XIA19306.1"/>
    </source>
</evidence>
<accession>A0AB74URB5</accession>
<name>A0AB74URB5_9GAMM</name>
<organism evidence="1">
    <name type="scientific">Rhodanobacter sp. FW102-FHT14D07</name>
    <dbReference type="NCBI Taxonomy" id="3351462"/>
    <lineage>
        <taxon>Bacteria</taxon>
        <taxon>Pseudomonadati</taxon>
        <taxon>Pseudomonadota</taxon>
        <taxon>Gammaproteobacteria</taxon>
        <taxon>Lysobacterales</taxon>
        <taxon>Rhodanobacteraceae</taxon>
        <taxon>Rhodanobacter</taxon>
    </lineage>
</organism>
<gene>
    <name evidence="1" type="ORF">ACFYG5_03955</name>
</gene>
<sequence length="66" mass="7073">MNSSPKLPTKHPDRVAEPLAGGCVVSASLPGKGDLSDWVELMEVVEALCPVWPEREGLGVKGKYKL</sequence>
<reference evidence="1" key="1">
    <citation type="submission" date="2024-10" db="EMBL/GenBank/DDBJ databases">
        <authorList>
            <person name="Lesea H.P."/>
            <person name="Kuehl J.V."/>
            <person name="Chandonia J.-M."/>
        </authorList>
    </citation>
    <scope>NUCLEOTIDE SEQUENCE</scope>
    <source>
        <strain evidence="1">FW102-FHT14D07</strain>
    </source>
</reference>
<evidence type="ECO:0008006" key="2">
    <source>
        <dbReference type="Google" id="ProtNLM"/>
    </source>
</evidence>
<protein>
    <recommendedName>
        <fullName evidence="2">DUF982 domain-containing protein</fullName>
    </recommendedName>
</protein>
<dbReference type="RefSeq" id="WP_395119505.1">
    <property type="nucleotide sequence ID" value="NZ_CP170721.1"/>
</dbReference>
<dbReference type="EMBL" id="CP170721">
    <property type="protein sequence ID" value="XIA19306.1"/>
    <property type="molecule type" value="Genomic_DNA"/>
</dbReference>
<dbReference type="AlphaFoldDB" id="A0AB74URB5"/>